<evidence type="ECO:0000256" key="1">
    <source>
        <dbReference type="SAM" id="MobiDB-lite"/>
    </source>
</evidence>
<keyword evidence="2" id="KW-0732">Signal</keyword>
<sequence>MKHSLLPLLLLVAAAASLPTFRAQAQDNKPVLNSAPPGPPPAPTRPVTPAPATSPATPAPTPTPAPATDPNQPAAEPTPSAPSGLDFPDRKTTKAGGAEDTPPTKKFLYANFGLGYSSIDGIGNFSTSLAPAVGFRITDKFAIGPGISYAYNNYSLSPESFYNTYGYPYNTPNGSLTASGSNSFSNSSLGLKVFAQYIVYKEFFLHGEYEVTNAQLAGYDNQGYLIKINRTVTSPLAGIGYRSYLGEKAAIDFVGLYNFSNSIFSLYPGLNLRFSLLFNIGK</sequence>
<dbReference type="Proteomes" id="UP001501469">
    <property type="component" value="Unassembled WGS sequence"/>
</dbReference>
<dbReference type="RefSeq" id="WP_345049594.1">
    <property type="nucleotide sequence ID" value="NZ_BAABDK010000001.1"/>
</dbReference>
<gene>
    <name evidence="3" type="ORF">GCM10022409_03690</name>
</gene>
<organism evidence="3 4">
    <name type="scientific">Hymenobacter glaciei</name>
    <dbReference type="NCBI Taxonomy" id="877209"/>
    <lineage>
        <taxon>Bacteria</taxon>
        <taxon>Pseudomonadati</taxon>
        <taxon>Bacteroidota</taxon>
        <taxon>Cytophagia</taxon>
        <taxon>Cytophagales</taxon>
        <taxon>Hymenobacteraceae</taxon>
        <taxon>Hymenobacter</taxon>
    </lineage>
</organism>
<reference evidence="4" key="1">
    <citation type="journal article" date="2019" name="Int. J. Syst. Evol. Microbiol.">
        <title>The Global Catalogue of Microorganisms (GCM) 10K type strain sequencing project: providing services to taxonomists for standard genome sequencing and annotation.</title>
        <authorList>
            <consortium name="The Broad Institute Genomics Platform"/>
            <consortium name="The Broad Institute Genome Sequencing Center for Infectious Disease"/>
            <person name="Wu L."/>
            <person name="Ma J."/>
        </authorList>
    </citation>
    <scope>NUCLEOTIDE SEQUENCE [LARGE SCALE GENOMIC DNA]</scope>
    <source>
        <strain evidence="4">JCM 17225</strain>
    </source>
</reference>
<feature type="signal peptide" evidence="2">
    <location>
        <begin position="1"/>
        <end position="25"/>
    </location>
</feature>
<evidence type="ECO:0000256" key="2">
    <source>
        <dbReference type="SAM" id="SignalP"/>
    </source>
</evidence>
<proteinExistence type="predicted"/>
<feature type="region of interest" description="Disordered" evidence="1">
    <location>
        <begin position="27"/>
        <end position="102"/>
    </location>
</feature>
<evidence type="ECO:0000313" key="3">
    <source>
        <dbReference type="EMBL" id="GAA4023123.1"/>
    </source>
</evidence>
<accession>A0ABP7TAL2</accession>
<feature type="compositionally biased region" description="Pro residues" evidence="1">
    <location>
        <begin position="36"/>
        <end position="49"/>
    </location>
</feature>
<evidence type="ECO:0008006" key="5">
    <source>
        <dbReference type="Google" id="ProtNLM"/>
    </source>
</evidence>
<dbReference type="EMBL" id="BAABDK010000001">
    <property type="protein sequence ID" value="GAA4023123.1"/>
    <property type="molecule type" value="Genomic_DNA"/>
</dbReference>
<feature type="chain" id="PRO_5046886671" description="Outer membrane protein beta-barrel domain-containing protein" evidence="2">
    <location>
        <begin position="26"/>
        <end position="282"/>
    </location>
</feature>
<keyword evidence="4" id="KW-1185">Reference proteome</keyword>
<name>A0ABP7TAL2_9BACT</name>
<protein>
    <recommendedName>
        <fullName evidence="5">Outer membrane protein beta-barrel domain-containing protein</fullName>
    </recommendedName>
</protein>
<feature type="compositionally biased region" description="Pro residues" evidence="1">
    <location>
        <begin position="57"/>
        <end position="67"/>
    </location>
</feature>
<comment type="caution">
    <text evidence="3">The sequence shown here is derived from an EMBL/GenBank/DDBJ whole genome shotgun (WGS) entry which is preliminary data.</text>
</comment>
<evidence type="ECO:0000313" key="4">
    <source>
        <dbReference type="Proteomes" id="UP001501469"/>
    </source>
</evidence>